<dbReference type="GeneID" id="27360719"/>
<evidence type="ECO:0000256" key="7">
    <source>
        <dbReference type="PIRNR" id="PIRNR002744"/>
    </source>
</evidence>
<keyword evidence="4 9" id="KW-0812">Transmembrane</keyword>
<keyword evidence="6 7" id="KW-0472">Membrane</keyword>
<evidence type="ECO:0000256" key="9">
    <source>
        <dbReference type="SAM" id="Phobius"/>
    </source>
</evidence>
<dbReference type="STRING" id="215243.A0A0D2AF22"/>
<accession>A0A0D2AF22</accession>
<reference evidence="10 11" key="1">
    <citation type="submission" date="2015-01" db="EMBL/GenBank/DDBJ databases">
        <title>The Genome Sequence of Exophiala oligosperma CBS72588.</title>
        <authorList>
            <consortium name="The Broad Institute Genomics Platform"/>
            <person name="Cuomo C."/>
            <person name="de Hoog S."/>
            <person name="Gorbushina A."/>
            <person name="Stielow B."/>
            <person name="Teixiera M."/>
            <person name="Abouelleil A."/>
            <person name="Chapman S.B."/>
            <person name="Priest M."/>
            <person name="Young S.K."/>
            <person name="Wortman J."/>
            <person name="Nusbaum C."/>
            <person name="Birren B."/>
        </authorList>
    </citation>
    <scope>NUCLEOTIDE SEQUENCE [LARGE SCALE GENOMIC DNA]</scope>
    <source>
        <strain evidence="10 11">CBS 72588</strain>
    </source>
</reference>
<dbReference type="InterPro" id="IPR026030">
    <property type="entry name" value="Pur-cyt_permease_Fcy2/21/22"/>
</dbReference>
<organism evidence="10 11">
    <name type="scientific">Exophiala oligosperma</name>
    <dbReference type="NCBI Taxonomy" id="215243"/>
    <lineage>
        <taxon>Eukaryota</taxon>
        <taxon>Fungi</taxon>
        <taxon>Dikarya</taxon>
        <taxon>Ascomycota</taxon>
        <taxon>Pezizomycotina</taxon>
        <taxon>Eurotiomycetes</taxon>
        <taxon>Chaetothyriomycetidae</taxon>
        <taxon>Chaetothyriales</taxon>
        <taxon>Herpotrichiellaceae</taxon>
        <taxon>Exophiala</taxon>
    </lineage>
</organism>
<feature type="transmembrane region" description="Helical" evidence="9">
    <location>
        <begin position="482"/>
        <end position="500"/>
    </location>
</feature>
<dbReference type="OrthoDB" id="5428495at2759"/>
<dbReference type="GO" id="GO:0005886">
    <property type="term" value="C:plasma membrane"/>
    <property type="evidence" value="ECO:0007669"/>
    <property type="project" value="TreeGrafter"/>
</dbReference>
<evidence type="ECO:0000256" key="5">
    <source>
        <dbReference type="ARBA" id="ARBA00022989"/>
    </source>
</evidence>
<keyword evidence="5 9" id="KW-1133">Transmembrane helix</keyword>
<feature type="transmembrane region" description="Helical" evidence="9">
    <location>
        <begin position="316"/>
        <end position="340"/>
    </location>
</feature>
<feature type="transmembrane region" description="Helical" evidence="9">
    <location>
        <begin position="141"/>
        <end position="163"/>
    </location>
</feature>
<feature type="transmembrane region" description="Helical" evidence="9">
    <location>
        <begin position="433"/>
        <end position="461"/>
    </location>
</feature>
<evidence type="ECO:0000313" key="10">
    <source>
        <dbReference type="EMBL" id="KIW38806.1"/>
    </source>
</evidence>
<dbReference type="GO" id="GO:0022857">
    <property type="term" value="F:transmembrane transporter activity"/>
    <property type="evidence" value="ECO:0007669"/>
    <property type="project" value="InterPro"/>
</dbReference>
<protein>
    <recommendedName>
        <fullName evidence="12">Nucleoside transporter</fullName>
    </recommendedName>
</protein>
<dbReference type="Gene3D" id="1.10.4160.10">
    <property type="entry name" value="Hydantoin permease"/>
    <property type="match status" value="1"/>
</dbReference>
<dbReference type="PIRSF" id="PIRSF002744">
    <property type="entry name" value="Pur-cyt_permease"/>
    <property type="match status" value="1"/>
</dbReference>
<evidence type="ECO:0000256" key="8">
    <source>
        <dbReference type="SAM" id="MobiDB-lite"/>
    </source>
</evidence>
<feature type="transmembrane region" description="Helical" evidence="9">
    <location>
        <begin position="217"/>
        <end position="240"/>
    </location>
</feature>
<feature type="region of interest" description="Disordered" evidence="8">
    <location>
        <begin position="1"/>
        <end position="33"/>
    </location>
</feature>
<evidence type="ECO:0000256" key="1">
    <source>
        <dbReference type="ARBA" id="ARBA00004141"/>
    </source>
</evidence>
<evidence type="ECO:0000256" key="6">
    <source>
        <dbReference type="ARBA" id="ARBA00023136"/>
    </source>
</evidence>
<evidence type="ECO:0008006" key="12">
    <source>
        <dbReference type="Google" id="ProtNLM"/>
    </source>
</evidence>
<dbReference type="PANTHER" id="PTHR31806:SF7">
    <property type="entry name" value="TRANSPORTER, PUTATIVE (AFU_ORTHOLOGUE AFUA_2G04690)-RELATED"/>
    <property type="match status" value="1"/>
</dbReference>
<evidence type="ECO:0000256" key="4">
    <source>
        <dbReference type="ARBA" id="ARBA00022692"/>
    </source>
</evidence>
<dbReference type="VEuPathDB" id="FungiDB:PV06_08645"/>
<comment type="subcellular location">
    <subcellularLocation>
        <location evidence="1">Membrane</location>
        <topology evidence="1">Multi-pass membrane protein</topology>
    </subcellularLocation>
</comment>
<dbReference type="GO" id="GO:0000329">
    <property type="term" value="C:fungal-type vacuole membrane"/>
    <property type="evidence" value="ECO:0007669"/>
    <property type="project" value="TreeGrafter"/>
</dbReference>
<dbReference type="PANTHER" id="PTHR31806">
    <property type="entry name" value="PURINE-CYTOSINE PERMEASE FCY2-RELATED"/>
    <property type="match status" value="1"/>
</dbReference>
<dbReference type="InterPro" id="IPR001248">
    <property type="entry name" value="Pur-cyt_permease"/>
</dbReference>
<dbReference type="Proteomes" id="UP000053342">
    <property type="component" value="Unassembled WGS sequence"/>
</dbReference>
<dbReference type="EMBL" id="KN847340">
    <property type="protein sequence ID" value="KIW38806.1"/>
    <property type="molecule type" value="Genomic_DNA"/>
</dbReference>
<dbReference type="RefSeq" id="XP_016259022.1">
    <property type="nucleotide sequence ID" value="XM_016410000.1"/>
</dbReference>
<dbReference type="HOGENOM" id="CLU_026016_2_1_1"/>
<dbReference type="Pfam" id="PF02133">
    <property type="entry name" value="Transp_cyt_pur"/>
    <property type="match status" value="1"/>
</dbReference>
<feature type="transmembrane region" description="Helical" evidence="9">
    <location>
        <begin position="406"/>
        <end position="427"/>
    </location>
</feature>
<keyword evidence="3 7" id="KW-0813">Transport</keyword>
<feature type="transmembrane region" description="Helical" evidence="9">
    <location>
        <begin position="184"/>
        <end position="205"/>
    </location>
</feature>
<feature type="transmembrane region" description="Helical" evidence="9">
    <location>
        <begin position="372"/>
        <end position="394"/>
    </location>
</feature>
<proteinExistence type="inferred from homology"/>
<comment type="similarity">
    <text evidence="2 7">Belongs to the purine-cytosine permease (2.A.39) family.</text>
</comment>
<feature type="transmembrane region" description="Helical" evidence="9">
    <location>
        <begin position="287"/>
        <end position="307"/>
    </location>
</feature>
<dbReference type="AlphaFoldDB" id="A0A0D2AF22"/>
<evidence type="ECO:0000256" key="2">
    <source>
        <dbReference type="ARBA" id="ARBA00008974"/>
    </source>
</evidence>
<evidence type="ECO:0000256" key="3">
    <source>
        <dbReference type="ARBA" id="ARBA00022448"/>
    </source>
</evidence>
<gene>
    <name evidence="10" type="ORF">PV06_08645</name>
</gene>
<feature type="transmembrane region" description="Helical" evidence="9">
    <location>
        <begin position="111"/>
        <end position="135"/>
    </location>
</feature>
<name>A0A0D2AF22_9EURO</name>
<keyword evidence="11" id="KW-1185">Reference proteome</keyword>
<evidence type="ECO:0000313" key="11">
    <source>
        <dbReference type="Proteomes" id="UP000053342"/>
    </source>
</evidence>
<sequence>MAEKTMADTKTTTEPYQDEEQGSLHASEYAGPSRGHGELEVIAMRERIPVLRKLRTVEAWLDKKLGIETTGADRVPEGERRPPSIFNVSKSHTYIDFCDSIYQQNAAEQMIFFWFSMLISPGTITSGLLGPIYGLSVNDSIIITVFASAIGSVVPAFTATLCAQTGLRQIAASRFAFGIWGSKICGFLNIVVNLGFGTVACIVAGELISPVSGGKVTIVAGIIILCATSYAISFIGFRFIHHYEQVAWTLVLVLMCVEYGQTAKYFSPTPGLSYSSGADRTGAALSYFALIFGTSAAWCSMSGDYYVHYPADISKWLVFGMTWVGLTIPTSFMIVLGNLLGGVLLTNQKMSDVYNQGGIGALILATMSPLGFSKFVCIIYTLSMVASLTAIYYSSSLSIQLWGKHFMAVPRFIWNSLLAGISLALAWGGREHLLAILTNFLSLLGYWTICFGTVLAFETFWFRPRNGGYDLEGWQDQDRMPLGIAACVSLALGIGASFLGMNQTWFIGPAAKAIGQGGDLGNYFTLVAVCLSYPFLRHWEIKLSGR</sequence>